<keyword evidence="4" id="KW-0378">Hydrolase</keyword>
<dbReference type="GO" id="GO:0003676">
    <property type="term" value="F:nucleic acid binding"/>
    <property type="evidence" value="ECO:0007669"/>
    <property type="project" value="InterPro"/>
</dbReference>
<keyword evidence="5 15" id="KW-0347">Helicase</keyword>
<dbReference type="PROSITE" id="PS51192">
    <property type="entry name" value="HELICASE_ATP_BIND_1"/>
    <property type="match status" value="1"/>
</dbReference>
<dbReference type="AlphaFoldDB" id="A0A3N1KXM1"/>
<evidence type="ECO:0000313" key="15">
    <source>
        <dbReference type="EMBL" id="ROP83330.1"/>
    </source>
</evidence>
<evidence type="ECO:0000256" key="8">
    <source>
        <dbReference type="ARBA" id="ARBA00047984"/>
    </source>
</evidence>
<evidence type="ECO:0000256" key="11">
    <source>
        <dbReference type="SAM" id="MobiDB-lite"/>
    </source>
</evidence>
<dbReference type="PANTHER" id="PTHR47959">
    <property type="entry name" value="ATP-DEPENDENT RNA HELICASE RHLE-RELATED"/>
    <property type="match status" value="1"/>
</dbReference>
<feature type="compositionally biased region" description="Low complexity" evidence="11">
    <location>
        <begin position="412"/>
        <end position="433"/>
    </location>
</feature>
<evidence type="ECO:0000259" key="14">
    <source>
        <dbReference type="PROSITE" id="PS51195"/>
    </source>
</evidence>
<organism evidence="15 16">
    <name type="scientific">Stella humosa</name>
    <dbReference type="NCBI Taxonomy" id="94"/>
    <lineage>
        <taxon>Bacteria</taxon>
        <taxon>Pseudomonadati</taxon>
        <taxon>Pseudomonadota</taxon>
        <taxon>Alphaproteobacteria</taxon>
        <taxon>Rhodospirillales</taxon>
        <taxon>Stellaceae</taxon>
        <taxon>Stella</taxon>
    </lineage>
</organism>
<dbReference type="GO" id="GO:0009266">
    <property type="term" value="P:response to temperature stimulus"/>
    <property type="evidence" value="ECO:0007669"/>
    <property type="project" value="UniProtKB-ARBA"/>
</dbReference>
<dbReference type="PANTHER" id="PTHR47959:SF13">
    <property type="entry name" value="ATP-DEPENDENT RNA HELICASE RHLE"/>
    <property type="match status" value="1"/>
</dbReference>
<dbReference type="PROSITE" id="PS51195">
    <property type="entry name" value="Q_MOTIF"/>
    <property type="match status" value="1"/>
</dbReference>
<comment type="similarity">
    <text evidence="7">Belongs to the DEAD box helicase family.</text>
</comment>
<keyword evidence="16" id="KW-1185">Reference proteome</keyword>
<dbReference type="RefSeq" id="WP_123694476.1">
    <property type="nucleotide sequence ID" value="NZ_AP019700.1"/>
</dbReference>
<feature type="domain" description="Helicase ATP-binding" evidence="12">
    <location>
        <begin position="33"/>
        <end position="208"/>
    </location>
</feature>
<feature type="domain" description="DEAD-box RNA helicase Q" evidence="14">
    <location>
        <begin position="2"/>
        <end position="30"/>
    </location>
</feature>
<dbReference type="GO" id="GO:0005829">
    <property type="term" value="C:cytosol"/>
    <property type="evidence" value="ECO:0007669"/>
    <property type="project" value="TreeGrafter"/>
</dbReference>
<reference evidence="15 16" key="1">
    <citation type="submission" date="2018-11" db="EMBL/GenBank/DDBJ databases">
        <title>Genomic Encyclopedia of Type Strains, Phase IV (KMG-IV): sequencing the most valuable type-strain genomes for metagenomic binning, comparative biology and taxonomic classification.</title>
        <authorList>
            <person name="Goeker M."/>
        </authorList>
    </citation>
    <scope>NUCLEOTIDE SEQUENCE [LARGE SCALE GENOMIC DNA]</scope>
    <source>
        <strain evidence="15 16">DSM 5900</strain>
    </source>
</reference>
<dbReference type="GO" id="GO:0003724">
    <property type="term" value="F:RNA helicase activity"/>
    <property type="evidence" value="ECO:0007669"/>
    <property type="project" value="UniProtKB-EC"/>
</dbReference>
<evidence type="ECO:0000256" key="6">
    <source>
        <dbReference type="ARBA" id="ARBA00022840"/>
    </source>
</evidence>
<proteinExistence type="inferred from homology"/>
<keyword evidence="3" id="KW-0547">Nucleotide-binding</keyword>
<keyword evidence="2" id="KW-0963">Cytoplasm</keyword>
<dbReference type="GO" id="GO:0042255">
    <property type="term" value="P:ribosome assembly"/>
    <property type="evidence" value="ECO:0007669"/>
    <property type="project" value="UniProtKB-ARBA"/>
</dbReference>
<dbReference type="GO" id="GO:0016787">
    <property type="term" value="F:hydrolase activity"/>
    <property type="evidence" value="ECO:0007669"/>
    <property type="project" value="UniProtKB-KW"/>
</dbReference>
<evidence type="ECO:0000256" key="9">
    <source>
        <dbReference type="ARBA" id="ARBA00074363"/>
    </source>
</evidence>
<dbReference type="PROSITE" id="PS51194">
    <property type="entry name" value="HELICASE_CTER"/>
    <property type="match status" value="1"/>
</dbReference>
<dbReference type="SMART" id="SM00487">
    <property type="entry name" value="DEXDc"/>
    <property type="match status" value="1"/>
</dbReference>
<dbReference type="SUPFAM" id="SSF52540">
    <property type="entry name" value="P-loop containing nucleoside triphosphate hydrolases"/>
    <property type="match status" value="1"/>
</dbReference>
<dbReference type="Pfam" id="PF00271">
    <property type="entry name" value="Helicase_C"/>
    <property type="match status" value="1"/>
</dbReference>
<evidence type="ECO:0000259" key="12">
    <source>
        <dbReference type="PROSITE" id="PS51192"/>
    </source>
</evidence>
<sequence>MTQFSDLGLAAPIMKALAEEGYVTPTPIQAQAIPYVLAGRDLLGIAQTGTGKTAAFALPILQRLAADRRQPVRKSCRALILSPTRELAIQIAESFKTYGRHLGLRVTLAFGGVPLGAQIRALSGGVDVVVATPGRLIDHLDTGAIRLDQVEMIVLDEADHMLDMGFIHAVKRIVRSLPHQRQTLFFSATMPREIGQLAGDMLRDPARVEVAPVATTAERVEQRMIFAEQGQKPALLVGLIKEVQPRLMLVFTRTKHGADRVVRHLEQAGIDSAAIHGNKSQSQREKALAAFRAGKTRILVATDIAARGIDVDGVSHVINFDLPNVPESYVHRIGRTARAGADGIAIGFCSGEEKAYLKDIEKLIGQKVTPMGSPVELPAARPSSPSTAQRPAGHTHSNRRFGGAGAGAGNSGRPQQGRPARRPQQGQRTAAAR</sequence>
<evidence type="ECO:0000313" key="16">
    <source>
        <dbReference type="Proteomes" id="UP000278222"/>
    </source>
</evidence>
<dbReference type="InterPro" id="IPR014014">
    <property type="entry name" value="RNA_helicase_DEAD_Q_motif"/>
</dbReference>
<dbReference type="InterPro" id="IPR050079">
    <property type="entry name" value="DEAD_box_RNA_helicase"/>
</dbReference>
<feature type="region of interest" description="Disordered" evidence="11">
    <location>
        <begin position="370"/>
        <end position="433"/>
    </location>
</feature>
<dbReference type="GO" id="GO:0005524">
    <property type="term" value="F:ATP binding"/>
    <property type="evidence" value="ECO:0007669"/>
    <property type="project" value="UniProtKB-KW"/>
</dbReference>
<evidence type="ECO:0000256" key="7">
    <source>
        <dbReference type="ARBA" id="ARBA00038437"/>
    </source>
</evidence>
<dbReference type="EMBL" id="RJKX01000017">
    <property type="protein sequence ID" value="ROP83330.1"/>
    <property type="molecule type" value="Genomic_DNA"/>
</dbReference>
<feature type="domain" description="Helicase C-terminal" evidence="13">
    <location>
        <begin position="235"/>
        <end position="381"/>
    </location>
</feature>
<dbReference type="InterPro" id="IPR044742">
    <property type="entry name" value="DEAD/DEAH_RhlB"/>
</dbReference>
<dbReference type="InterPro" id="IPR027417">
    <property type="entry name" value="P-loop_NTPase"/>
</dbReference>
<evidence type="ECO:0000259" key="13">
    <source>
        <dbReference type="PROSITE" id="PS51194"/>
    </source>
</evidence>
<dbReference type="Pfam" id="PF00270">
    <property type="entry name" value="DEAD"/>
    <property type="match status" value="1"/>
</dbReference>
<evidence type="ECO:0000256" key="2">
    <source>
        <dbReference type="ARBA" id="ARBA00022490"/>
    </source>
</evidence>
<dbReference type="InterPro" id="IPR001650">
    <property type="entry name" value="Helicase_C-like"/>
</dbReference>
<dbReference type="EC" id="3.6.4.13" evidence="1"/>
<dbReference type="OrthoDB" id="9805696at2"/>
<dbReference type="Gene3D" id="3.40.50.300">
    <property type="entry name" value="P-loop containing nucleotide triphosphate hydrolases"/>
    <property type="match status" value="2"/>
</dbReference>
<feature type="short sequence motif" description="Q motif" evidence="10">
    <location>
        <begin position="2"/>
        <end position="30"/>
    </location>
</feature>
<dbReference type="CDD" id="cd00268">
    <property type="entry name" value="DEADc"/>
    <property type="match status" value="1"/>
</dbReference>
<dbReference type="SMART" id="SM00490">
    <property type="entry name" value="HELICc"/>
    <property type="match status" value="1"/>
</dbReference>
<gene>
    <name evidence="15" type="ORF">EDC65_4863</name>
</gene>
<evidence type="ECO:0000256" key="10">
    <source>
        <dbReference type="PROSITE-ProRule" id="PRU00552"/>
    </source>
</evidence>
<comment type="caution">
    <text evidence="15">The sequence shown here is derived from an EMBL/GenBank/DDBJ whole genome shotgun (WGS) entry which is preliminary data.</text>
</comment>
<dbReference type="InterPro" id="IPR014001">
    <property type="entry name" value="Helicase_ATP-bd"/>
</dbReference>
<protein>
    <recommendedName>
        <fullName evidence="9">DEAD-box ATP-dependent RNA helicase RhpA</fullName>
        <ecNumber evidence="1">3.6.4.13</ecNumber>
    </recommendedName>
</protein>
<evidence type="ECO:0000256" key="5">
    <source>
        <dbReference type="ARBA" id="ARBA00022806"/>
    </source>
</evidence>
<keyword evidence="6" id="KW-0067">ATP-binding</keyword>
<dbReference type="Proteomes" id="UP000278222">
    <property type="component" value="Unassembled WGS sequence"/>
</dbReference>
<evidence type="ECO:0000256" key="1">
    <source>
        <dbReference type="ARBA" id="ARBA00012552"/>
    </source>
</evidence>
<dbReference type="FunFam" id="3.40.50.300:FF:000108">
    <property type="entry name" value="ATP-dependent RNA helicase RhlE"/>
    <property type="match status" value="1"/>
</dbReference>
<name>A0A3N1KXM1_9PROT</name>
<comment type="catalytic activity">
    <reaction evidence="8">
        <text>ATP + H2O = ADP + phosphate + H(+)</text>
        <dbReference type="Rhea" id="RHEA:13065"/>
        <dbReference type="ChEBI" id="CHEBI:15377"/>
        <dbReference type="ChEBI" id="CHEBI:15378"/>
        <dbReference type="ChEBI" id="CHEBI:30616"/>
        <dbReference type="ChEBI" id="CHEBI:43474"/>
        <dbReference type="ChEBI" id="CHEBI:456216"/>
        <dbReference type="EC" id="3.6.4.13"/>
    </reaction>
</comment>
<accession>A0A3N1KXM1</accession>
<evidence type="ECO:0000256" key="3">
    <source>
        <dbReference type="ARBA" id="ARBA00022741"/>
    </source>
</evidence>
<dbReference type="InterPro" id="IPR011545">
    <property type="entry name" value="DEAD/DEAH_box_helicase_dom"/>
</dbReference>
<dbReference type="CDD" id="cd18787">
    <property type="entry name" value="SF2_C_DEAD"/>
    <property type="match status" value="1"/>
</dbReference>
<evidence type="ECO:0000256" key="4">
    <source>
        <dbReference type="ARBA" id="ARBA00022801"/>
    </source>
</evidence>